<keyword evidence="4" id="KW-0170">Cobalt</keyword>
<dbReference type="OrthoDB" id="5756833at2"/>
<keyword evidence="5" id="KW-0089">Bile pigment</keyword>
<dbReference type="PANTHER" id="PTHR45833">
    <property type="entry name" value="METHIONINE SYNTHASE"/>
    <property type="match status" value="1"/>
</dbReference>
<dbReference type="EMBL" id="MWQY01000004">
    <property type="protein sequence ID" value="ORC36960.1"/>
    <property type="molecule type" value="Genomic_DNA"/>
</dbReference>
<dbReference type="GO" id="GO:0008705">
    <property type="term" value="F:methionine synthase activity"/>
    <property type="evidence" value="ECO:0007669"/>
    <property type="project" value="TreeGrafter"/>
</dbReference>
<evidence type="ECO:0000256" key="5">
    <source>
        <dbReference type="ARBA" id="ARBA00023307"/>
    </source>
</evidence>
<comment type="similarity">
    <text evidence="1">Belongs to the phycobiliprotein family.</text>
</comment>
<dbReference type="GO" id="GO:0046653">
    <property type="term" value="P:tetrahydrofolate metabolic process"/>
    <property type="evidence" value="ECO:0007669"/>
    <property type="project" value="TreeGrafter"/>
</dbReference>
<dbReference type="SUPFAM" id="SSF52242">
    <property type="entry name" value="Cobalamin (vitamin B12)-binding domain"/>
    <property type="match status" value="1"/>
</dbReference>
<dbReference type="InterPro" id="IPR036724">
    <property type="entry name" value="Cobalamin-bd_sf"/>
</dbReference>
<evidence type="ECO:0000313" key="7">
    <source>
        <dbReference type="EMBL" id="ORC36960.1"/>
    </source>
</evidence>
<dbReference type="InterPro" id="IPR009050">
    <property type="entry name" value="Globin-like_sf"/>
</dbReference>
<dbReference type="Pfam" id="PF00502">
    <property type="entry name" value="Phycobilisome"/>
    <property type="match status" value="1"/>
</dbReference>
<dbReference type="PROSITE" id="PS51332">
    <property type="entry name" value="B12_BINDING"/>
    <property type="match status" value="1"/>
</dbReference>
<keyword evidence="3" id="KW-0157">Chromophore</keyword>
<evidence type="ECO:0000256" key="1">
    <source>
        <dbReference type="ARBA" id="ARBA00008182"/>
    </source>
</evidence>
<feature type="domain" description="B12-binding" evidence="6">
    <location>
        <begin position="225"/>
        <end position="350"/>
    </location>
</feature>
<protein>
    <recommendedName>
        <fullName evidence="6">B12-binding domain-containing protein</fullName>
    </recommendedName>
</protein>
<dbReference type="Gene3D" id="1.10.490.20">
    <property type="entry name" value="Phycocyanins"/>
    <property type="match status" value="1"/>
</dbReference>
<organism evidence="7 8">
    <name type="scientific">Marispirochaeta aestuarii</name>
    <dbReference type="NCBI Taxonomy" id="1963862"/>
    <lineage>
        <taxon>Bacteria</taxon>
        <taxon>Pseudomonadati</taxon>
        <taxon>Spirochaetota</taxon>
        <taxon>Spirochaetia</taxon>
        <taxon>Spirochaetales</taxon>
        <taxon>Spirochaetaceae</taxon>
        <taxon>Marispirochaeta</taxon>
    </lineage>
</organism>
<evidence type="ECO:0000256" key="2">
    <source>
        <dbReference type="ARBA" id="ARBA00022723"/>
    </source>
</evidence>
<dbReference type="RefSeq" id="WP_083048839.1">
    <property type="nucleotide sequence ID" value="NZ_MWQY01000004.1"/>
</dbReference>
<keyword evidence="8" id="KW-1185">Reference proteome</keyword>
<evidence type="ECO:0000313" key="8">
    <source>
        <dbReference type="Proteomes" id="UP000192343"/>
    </source>
</evidence>
<dbReference type="InterPro" id="IPR006158">
    <property type="entry name" value="Cobalamin-bd"/>
</dbReference>
<dbReference type="STRING" id="1963862.B4O97_04870"/>
<dbReference type="GO" id="GO:0031419">
    <property type="term" value="F:cobalamin binding"/>
    <property type="evidence" value="ECO:0007669"/>
    <property type="project" value="InterPro"/>
</dbReference>
<dbReference type="GO" id="GO:0046872">
    <property type="term" value="F:metal ion binding"/>
    <property type="evidence" value="ECO:0007669"/>
    <property type="project" value="UniProtKB-KW"/>
</dbReference>
<evidence type="ECO:0000259" key="6">
    <source>
        <dbReference type="PROSITE" id="PS51332"/>
    </source>
</evidence>
<name>A0A1Y1S0Z4_9SPIO</name>
<dbReference type="GO" id="GO:0005829">
    <property type="term" value="C:cytosol"/>
    <property type="evidence" value="ECO:0007669"/>
    <property type="project" value="TreeGrafter"/>
</dbReference>
<dbReference type="GO" id="GO:0050667">
    <property type="term" value="P:homocysteine metabolic process"/>
    <property type="evidence" value="ECO:0007669"/>
    <property type="project" value="TreeGrafter"/>
</dbReference>
<dbReference type="InterPro" id="IPR003759">
    <property type="entry name" value="Cbl-bd_cap"/>
</dbReference>
<dbReference type="InterPro" id="IPR050554">
    <property type="entry name" value="Met_Synthase/Corrinoid"/>
</dbReference>
<dbReference type="AlphaFoldDB" id="A0A1Y1S0Z4"/>
<dbReference type="InterPro" id="IPR012128">
    <property type="entry name" value="Phycobilisome_asu/bsu"/>
</dbReference>
<accession>A0A1Y1S0Z4</accession>
<dbReference type="PANTHER" id="PTHR45833:SF1">
    <property type="entry name" value="METHIONINE SYNTHASE"/>
    <property type="match status" value="1"/>
</dbReference>
<dbReference type="Pfam" id="PF02310">
    <property type="entry name" value="B12-binding"/>
    <property type="match status" value="1"/>
</dbReference>
<gene>
    <name evidence="7" type="ORF">B4O97_04870</name>
</gene>
<evidence type="ECO:0000256" key="4">
    <source>
        <dbReference type="ARBA" id="ARBA00023285"/>
    </source>
</evidence>
<dbReference type="SUPFAM" id="SSF46458">
    <property type="entry name" value="Globin-like"/>
    <property type="match status" value="1"/>
</dbReference>
<dbReference type="Proteomes" id="UP000192343">
    <property type="component" value="Unassembled WGS sequence"/>
</dbReference>
<dbReference type="Gene3D" id="1.10.1240.10">
    <property type="entry name" value="Methionine synthase domain"/>
    <property type="match status" value="1"/>
</dbReference>
<evidence type="ECO:0000256" key="3">
    <source>
        <dbReference type="ARBA" id="ARBA00022991"/>
    </source>
</evidence>
<dbReference type="InterPro" id="IPR036594">
    <property type="entry name" value="Meth_synthase_dom"/>
</dbReference>
<dbReference type="Gene3D" id="3.40.50.280">
    <property type="entry name" value="Cobalamin-binding domain"/>
    <property type="match status" value="1"/>
</dbReference>
<dbReference type="GO" id="GO:0030089">
    <property type="term" value="C:phycobilisome"/>
    <property type="evidence" value="ECO:0007669"/>
    <property type="project" value="InterPro"/>
</dbReference>
<keyword evidence="2" id="KW-0479">Metal-binding</keyword>
<dbReference type="GO" id="GO:0015979">
    <property type="term" value="P:photosynthesis"/>
    <property type="evidence" value="ECO:0007669"/>
    <property type="project" value="InterPro"/>
</dbReference>
<proteinExistence type="inferred from homology"/>
<comment type="caution">
    <text evidence="7">The sequence shown here is derived from an EMBL/GenBank/DDBJ whole genome shotgun (WGS) entry which is preliminary data.</text>
</comment>
<sequence>MDTSPAENNFRTYIDEHELALSDQIITLLWRDHPEYDRIFDEKGKGKCAQDIRYHLKYLAAAVDAESPALFLRYLEWVKSLFASLNIPRDTFLETLKTMKEVLGDQSSIALNYLDEGLKAYPELPDRHDSFITPENPLSGVAGNYIQALLKRDREGAMKIIMQEMEAGRDIREMYEYVFQVSQREIGRLWQTGSVSVAQEHYCTGATQLIMSRLYPYVFNHEKNGLTFIGTSVGDELHELGIRMVSDFFELDGWDTIFLGANTPAKDILRCIMDEQAKVIGISVTITYHLHKVREIIDSIAENPELKGVRILVGGYPFNEDRELWRRIGAHGYGTDARDAIRTARRLVGI</sequence>
<dbReference type="Pfam" id="PF02607">
    <property type="entry name" value="B12-binding_2"/>
    <property type="match status" value="1"/>
</dbReference>
<reference evidence="7 8" key="1">
    <citation type="submission" date="2017-03" db="EMBL/GenBank/DDBJ databases">
        <title>Draft Genome sequence of Marispirochaeta sp. strain JC444.</title>
        <authorList>
            <person name="Shivani Y."/>
            <person name="Subhash Y."/>
            <person name="Sasikala C."/>
            <person name="Ramana C."/>
        </authorList>
    </citation>
    <scope>NUCLEOTIDE SEQUENCE [LARGE SCALE GENOMIC DNA]</scope>
    <source>
        <strain evidence="7 8">JC444</strain>
    </source>
</reference>
<dbReference type="InterPro" id="IPR038719">
    <property type="entry name" value="Phycobilisome_asu/bsu_sf"/>
</dbReference>